<dbReference type="EMBL" id="JASBNA010000051">
    <property type="protein sequence ID" value="KAK7680181.1"/>
    <property type="molecule type" value="Genomic_DNA"/>
</dbReference>
<keyword evidence="2" id="KW-1185">Reference proteome</keyword>
<dbReference type="AlphaFoldDB" id="A0AAW0FHW5"/>
<reference evidence="1 2" key="1">
    <citation type="submission" date="2022-09" db="EMBL/GenBank/DDBJ databases">
        <authorList>
            <person name="Palmer J.M."/>
        </authorList>
    </citation>
    <scope>NUCLEOTIDE SEQUENCE [LARGE SCALE GENOMIC DNA]</scope>
    <source>
        <strain evidence="1 2">DSM 7382</strain>
    </source>
</reference>
<evidence type="ECO:0000313" key="2">
    <source>
        <dbReference type="Proteomes" id="UP001385951"/>
    </source>
</evidence>
<evidence type="ECO:0000313" key="1">
    <source>
        <dbReference type="EMBL" id="KAK7680181.1"/>
    </source>
</evidence>
<gene>
    <name evidence="1" type="ORF">QCA50_016690</name>
</gene>
<proteinExistence type="predicted"/>
<name>A0AAW0FHW5_9APHY</name>
<sequence length="120" mass="13631">MNPSATPTYYLPNNSLEVRFAHSTVLQQFTVIRPITPFTMAQVLVVRGSNDPGGEQIVLKVYDPRFMFNVRKAIKQIRNLEFEARAAEFRQTNPIPGDSDDLPYVCWLEKPEGLGNDAFL</sequence>
<comment type="caution">
    <text evidence="1">The sequence shown here is derived from an EMBL/GenBank/DDBJ whole genome shotgun (WGS) entry which is preliminary data.</text>
</comment>
<protein>
    <submittedName>
        <fullName evidence="1">Uncharacterized protein</fullName>
    </submittedName>
</protein>
<dbReference type="Proteomes" id="UP001385951">
    <property type="component" value="Unassembled WGS sequence"/>
</dbReference>
<organism evidence="1 2">
    <name type="scientific">Cerrena zonata</name>
    <dbReference type="NCBI Taxonomy" id="2478898"/>
    <lineage>
        <taxon>Eukaryota</taxon>
        <taxon>Fungi</taxon>
        <taxon>Dikarya</taxon>
        <taxon>Basidiomycota</taxon>
        <taxon>Agaricomycotina</taxon>
        <taxon>Agaricomycetes</taxon>
        <taxon>Polyporales</taxon>
        <taxon>Cerrenaceae</taxon>
        <taxon>Cerrena</taxon>
    </lineage>
</organism>
<accession>A0AAW0FHW5</accession>